<evidence type="ECO:0000313" key="2">
    <source>
        <dbReference type="EMBL" id="CAI9174518.1"/>
    </source>
</evidence>
<organism evidence="2 3">
    <name type="scientific">Rangifer tarandus platyrhynchus</name>
    <name type="common">Svalbard reindeer</name>
    <dbReference type="NCBI Taxonomy" id="3082113"/>
    <lineage>
        <taxon>Eukaryota</taxon>
        <taxon>Metazoa</taxon>
        <taxon>Chordata</taxon>
        <taxon>Craniata</taxon>
        <taxon>Vertebrata</taxon>
        <taxon>Euteleostomi</taxon>
        <taxon>Mammalia</taxon>
        <taxon>Eutheria</taxon>
        <taxon>Laurasiatheria</taxon>
        <taxon>Artiodactyla</taxon>
        <taxon>Ruminantia</taxon>
        <taxon>Pecora</taxon>
        <taxon>Cervidae</taxon>
        <taxon>Odocoileinae</taxon>
        <taxon>Rangifer</taxon>
    </lineage>
</organism>
<accession>A0ABN8ZKS1</accession>
<name>A0ABN8ZKS1_RANTA</name>
<protein>
    <submittedName>
        <fullName evidence="2">Uncharacterized protein</fullName>
    </submittedName>
</protein>
<dbReference type="Proteomes" id="UP001176941">
    <property type="component" value="Chromosome 4"/>
</dbReference>
<gene>
    <name evidence="2" type="ORF">MRATA1EN1_LOCUS23480</name>
</gene>
<feature type="compositionally biased region" description="Polar residues" evidence="1">
    <location>
        <begin position="40"/>
        <end position="51"/>
    </location>
</feature>
<proteinExistence type="predicted"/>
<keyword evidence="3" id="KW-1185">Reference proteome</keyword>
<evidence type="ECO:0000256" key="1">
    <source>
        <dbReference type="SAM" id="MobiDB-lite"/>
    </source>
</evidence>
<dbReference type="EMBL" id="OX459940">
    <property type="protein sequence ID" value="CAI9174518.1"/>
    <property type="molecule type" value="Genomic_DNA"/>
</dbReference>
<evidence type="ECO:0000313" key="3">
    <source>
        <dbReference type="Proteomes" id="UP001176941"/>
    </source>
</evidence>
<reference evidence="2" key="1">
    <citation type="submission" date="2023-04" db="EMBL/GenBank/DDBJ databases">
        <authorList>
            <consortium name="ELIXIR-Norway"/>
        </authorList>
    </citation>
    <scope>NUCLEOTIDE SEQUENCE [LARGE SCALE GENOMIC DNA]</scope>
</reference>
<sequence length="132" mass="14342">MRPMFPTSQKPNSNSGSVSWPVGCCFPLTLLRLPPHSLNHPRSNAASNSSPVGPPADCPEGQFKRSEAVFPAGPTTAVSGKSPPSSMPYSRPYDLSLGLLCGHRTSHFVCYAPTVMEKKNKYKLFCIYVQTI</sequence>
<feature type="region of interest" description="Disordered" evidence="1">
    <location>
        <begin position="37"/>
        <end position="62"/>
    </location>
</feature>